<evidence type="ECO:0000256" key="5">
    <source>
        <dbReference type="ARBA" id="ARBA00022989"/>
    </source>
</evidence>
<evidence type="ECO:0000259" key="8">
    <source>
        <dbReference type="PROSITE" id="PS50939"/>
    </source>
</evidence>
<dbReference type="EMBL" id="JABFAC010000007">
    <property type="protein sequence ID" value="MBA0617825.1"/>
    <property type="molecule type" value="Genomic_DNA"/>
</dbReference>
<evidence type="ECO:0000256" key="7">
    <source>
        <dbReference type="SAM" id="Phobius"/>
    </source>
</evidence>
<comment type="caution">
    <text evidence="9">The sequence shown here is derived from an EMBL/GenBank/DDBJ whole genome shotgun (WGS) entry which is preliminary data.</text>
</comment>
<evidence type="ECO:0000256" key="3">
    <source>
        <dbReference type="ARBA" id="ARBA00022692"/>
    </source>
</evidence>
<dbReference type="PROSITE" id="PS50939">
    <property type="entry name" value="CYTOCHROME_B561"/>
    <property type="match status" value="1"/>
</dbReference>
<dbReference type="PANTHER" id="PTHR23130:SF171">
    <property type="entry name" value="OS01G0895300 PROTEIN"/>
    <property type="match status" value="1"/>
</dbReference>
<dbReference type="CDD" id="cd08760">
    <property type="entry name" value="Cyt_b561_FRRS1_like"/>
    <property type="match status" value="1"/>
</dbReference>
<feature type="transmembrane region" description="Helical" evidence="7">
    <location>
        <begin position="112"/>
        <end position="133"/>
    </location>
</feature>
<evidence type="ECO:0000256" key="1">
    <source>
        <dbReference type="ARBA" id="ARBA00004370"/>
    </source>
</evidence>
<feature type="non-terminal residue" evidence="9">
    <location>
        <position position="159"/>
    </location>
</feature>
<evidence type="ECO:0000313" key="10">
    <source>
        <dbReference type="Proteomes" id="UP000593561"/>
    </source>
</evidence>
<reference evidence="9 10" key="1">
    <citation type="journal article" date="2019" name="Genome Biol. Evol.">
        <title>Insights into the evolution of the New World diploid cottons (Gossypium, subgenus Houzingenia) based on genome sequencing.</title>
        <authorList>
            <person name="Grover C.E."/>
            <person name="Arick M.A. 2nd"/>
            <person name="Thrash A."/>
            <person name="Conover J.L."/>
            <person name="Sanders W.S."/>
            <person name="Peterson D.G."/>
            <person name="Frelichowski J.E."/>
            <person name="Scheffler J.A."/>
            <person name="Scheffler B.E."/>
            <person name="Wendel J.F."/>
        </authorList>
    </citation>
    <scope>NUCLEOTIDE SEQUENCE [LARGE SCALE GENOMIC DNA]</scope>
    <source>
        <strain evidence="9">27</strain>
        <tissue evidence="9">Leaf</tissue>
    </source>
</reference>
<keyword evidence="6 7" id="KW-0472">Membrane</keyword>
<evidence type="ECO:0000313" key="9">
    <source>
        <dbReference type="EMBL" id="MBA0617825.1"/>
    </source>
</evidence>
<dbReference type="PANTHER" id="PTHR23130">
    <property type="entry name" value="CYTOCHROME B561 AND DOMON DOMAIN-CONTAINING PROTEIN"/>
    <property type="match status" value="1"/>
</dbReference>
<evidence type="ECO:0000256" key="2">
    <source>
        <dbReference type="ARBA" id="ARBA00022448"/>
    </source>
</evidence>
<evidence type="ECO:0000256" key="4">
    <source>
        <dbReference type="ARBA" id="ARBA00022982"/>
    </source>
</evidence>
<dbReference type="AlphaFoldDB" id="A0A7J8RW05"/>
<comment type="subcellular location">
    <subcellularLocation>
        <location evidence="1">Membrane</location>
    </subcellularLocation>
</comment>
<proteinExistence type="predicted"/>
<keyword evidence="4" id="KW-0249">Electron transport</keyword>
<keyword evidence="3 7" id="KW-0812">Transmembrane</keyword>
<name>A0A7J8RW05_GOSDV</name>
<keyword evidence="2" id="KW-0813">Transport</keyword>
<keyword evidence="5 7" id="KW-1133">Transmembrane helix</keyword>
<protein>
    <recommendedName>
        <fullName evidence="8">Cytochrome b561 domain-containing protein</fullName>
    </recommendedName>
</protein>
<dbReference type="Proteomes" id="UP000593561">
    <property type="component" value="Unassembled WGS sequence"/>
</dbReference>
<evidence type="ECO:0000256" key="6">
    <source>
        <dbReference type="ARBA" id="ARBA00023136"/>
    </source>
</evidence>
<feature type="domain" description="Cytochrome b561" evidence="8">
    <location>
        <begin position="1"/>
        <end position="71"/>
    </location>
</feature>
<organism evidence="9 10">
    <name type="scientific">Gossypium davidsonii</name>
    <name type="common">Davidson's cotton</name>
    <name type="synonym">Gossypium klotzschianum subsp. davidsonii</name>
    <dbReference type="NCBI Taxonomy" id="34287"/>
    <lineage>
        <taxon>Eukaryota</taxon>
        <taxon>Viridiplantae</taxon>
        <taxon>Streptophyta</taxon>
        <taxon>Embryophyta</taxon>
        <taxon>Tracheophyta</taxon>
        <taxon>Spermatophyta</taxon>
        <taxon>Magnoliopsida</taxon>
        <taxon>eudicotyledons</taxon>
        <taxon>Gunneridae</taxon>
        <taxon>Pentapetalae</taxon>
        <taxon>rosids</taxon>
        <taxon>malvids</taxon>
        <taxon>Malvales</taxon>
        <taxon>Malvaceae</taxon>
        <taxon>Malvoideae</taxon>
        <taxon>Gossypium</taxon>
    </lineage>
</organism>
<sequence>PGKESKVRKYWNWYHHNGGRIVILIAIANVFYGIHLGEDDGTSWNAAYAVTSITSTSVAGECKCGPLYNKKPIDCFEARTIEDMSSQYSDGGDPNGWWFGDNGGGDSSSTTIVWIVVGILIAVLVLVVAYYVAKKGKCSGLCFSCKVECGHRHHCQSKC</sequence>
<accession>A0A7J8RW05</accession>
<dbReference type="InterPro" id="IPR006593">
    <property type="entry name" value="Cyt_b561/ferric_Rdtase_TM"/>
</dbReference>
<dbReference type="GO" id="GO:0016020">
    <property type="term" value="C:membrane"/>
    <property type="evidence" value="ECO:0007669"/>
    <property type="project" value="UniProtKB-SubCell"/>
</dbReference>
<feature type="transmembrane region" description="Helical" evidence="7">
    <location>
        <begin position="21"/>
        <end position="37"/>
    </location>
</feature>
<gene>
    <name evidence="9" type="ORF">Godav_027243</name>
</gene>
<keyword evidence="10" id="KW-1185">Reference proteome</keyword>